<feature type="transmembrane region" description="Helical" evidence="1">
    <location>
        <begin position="56"/>
        <end position="76"/>
    </location>
</feature>
<protein>
    <submittedName>
        <fullName evidence="3">GNAT family N-acetyltransferase</fullName>
    </submittedName>
</protein>
<dbReference type="SUPFAM" id="SSF55729">
    <property type="entry name" value="Acyl-CoA N-acyltransferases (Nat)"/>
    <property type="match status" value="1"/>
</dbReference>
<dbReference type="InterPro" id="IPR016181">
    <property type="entry name" value="Acyl_CoA_acyltransferase"/>
</dbReference>
<dbReference type="PROSITE" id="PS51186">
    <property type="entry name" value="GNAT"/>
    <property type="match status" value="1"/>
</dbReference>
<name>A0ABV0KU98_9CYAN</name>
<reference evidence="3 4" key="1">
    <citation type="submission" date="2022-04" db="EMBL/GenBank/DDBJ databases">
        <title>Positive selection, recombination, and allopatry shape intraspecific diversity of widespread and dominant cyanobacteria.</title>
        <authorList>
            <person name="Wei J."/>
            <person name="Shu W."/>
            <person name="Hu C."/>
        </authorList>
    </citation>
    <scope>NUCLEOTIDE SEQUENCE [LARGE SCALE GENOMIC DNA]</scope>
    <source>
        <strain evidence="3 4">AS-A4</strain>
    </source>
</reference>
<comment type="caution">
    <text evidence="3">The sequence shown here is derived from an EMBL/GenBank/DDBJ whole genome shotgun (WGS) entry which is preliminary data.</text>
</comment>
<organism evidence="3 4">
    <name type="scientific">Stenomitos frigidus AS-A4</name>
    <dbReference type="NCBI Taxonomy" id="2933935"/>
    <lineage>
        <taxon>Bacteria</taxon>
        <taxon>Bacillati</taxon>
        <taxon>Cyanobacteriota</taxon>
        <taxon>Cyanophyceae</taxon>
        <taxon>Leptolyngbyales</taxon>
        <taxon>Leptolyngbyaceae</taxon>
        <taxon>Stenomitos</taxon>
    </lineage>
</organism>
<evidence type="ECO:0000313" key="4">
    <source>
        <dbReference type="Proteomes" id="UP001476950"/>
    </source>
</evidence>
<evidence type="ECO:0000313" key="3">
    <source>
        <dbReference type="EMBL" id="MEP1061860.1"/>
    </source>
</evidence>
<accession>A0ABV0KU98</accession>
<dbReference type="Pfam" id="PF13508">
    <property type="entry name" value="Acetyltransf_7"/>
    <property type="match status" value="1"/>
</dbReference>
<evidence type="ECO:0000256" key="1">
    <source>
        <dbReference type="SAM" id="Phobius"/>
    </source>
</evidence>
<sequence length="221" mass="25379">MTDLDPALPEGFAIRRLQLNDHDRLRLYMMPHDPRPVLAAVPLQTMISLYKIGHGLTLAIIPSLIWSVAIVMMASGSLAIDGLWIGMSWLVLLGICLRVALTLREDWLQFCWVVEQQECFVAYSVLRPYKRYSVLELLQVHPKWARRGIGSTLVQTMLEQAPQPVYVESAVRAVRFYTRLGFHKLRFKELPSEAQKRFRFRGVTTLLVYEHGKRSSKAIDS</sequence>
<keyword evidence="1" id="KW-0812">Transmembrane</keyword>
<keyword evidence="1" id="KW-1133">Transmembrane helix</keyword>
<feature type="transmembrane region" description="Helical" evidence="1">
    <location>
        <begin position="82"/>
        <end position="101"/>
    </location>
</feature>
<proteinExistence type="predicted"/>
<dbReference type="EMBL" id="JAMPLM010000046">
    <property type="protein sequence ID" value="MEP1061860.1"/>
    <property type="molecule type" value="Genomic_DNA"/>
</dbReference>
<feature type="domain" description="N-acetyltransferase" evidence="2">
    <location>
        <begin position="103"/>
        <end position="199"/>
    </location>
</feature>
<keyword evidence="4" id="KW-1185">Reference proteome</keyword>
<evidence type="ECO:0000259" key="2">
    <source>
        <dbReference type="PROSITE" id="PS51186"/>
    </source>
</evidence>
<dbReference type="Gene3D" id="3.40.630.30">
    <property type="match status" value="1"/>
</dbReference>
<dbReference type="Proteomes" id="UP001476950">
    <property type="component" value="Unassembled WGS sequence"/>
</dbReference>
<keyword evidence="1" id="KW-0472">Membrane</keyword>
<dbReference type="RefSeq" id="WP_190455741.1">
    <property type="nucleotide sequence ID" value="NZ_JAMPLM010000046.1"/>
</dbReference>
<dbReference type="CDD" id="cd04301">
    <property type="entry name" value="NAT_SF"/>
    <property type="match status" value="1"/>
</dbReference>
<gene>
    <name evidence="3" type="ORF">NDI38_26155</name>
</gene>
<dbReference type="InterPro" id="IPR000182">
    <property type="entry name" value="GNAT_dom"/>
</dbReference>